<feature type="compositionally biased region" description="Polar residues" evidence="8">
    <location>
        <begin position="337"/>
        <end position="354"/>
    </location>
</feature>
<keyword evidence="12" id="KW-1185">Reference proteome</keyword>
<dbReference type="SMART" id="SM00360">
    <property type="entry name" value="RRM"/>
    <property type="match status" value="1"/>
</dbReference>
<dbReference type="FunFam" id="1.25.40.90:FF:000004">
    <property type="entry name" value="splicing factor, arginine/serine-rich 15"/>
    <property type="match status" value="1"/>
</dbReference>
<evidence type="ECO:0008006" key="13">
    <source>
        <dbReference type="Google" id="ProtNLM"/>
    </source>
</evidence>
<evidence type="ECO:0000256" key="6">
    <source>
        <dbReference type="ARBA" id="ARBA00023242"/>
    </source>
</evidence>
<dbReference type="GO" id="GO:0003723">
    <property type="term" value="F:RNA binding"/>
    <property type="evidence" value="ECO:0007669"/>
    <property type="project" value="UniProtKB-UniRule"/>
</dbReference>
<evidence type="ECO:0000256" key="2">
    <source>
        <dbReference type="ARBA" id="ARBA00022553"/>
    </source>
</evidence>
<dbReference type="InterPro" id="IPR035979">
    <property type="entry name" value="RBD_domain_sf"/>
</dbReference>
<keyword evidence="2" id="KW-0597">Phosphoprotein</keyword>
<feature type="compositionally biased region" description="Polar residues" evidence="8">
    <location>
        <begin position="1022"/>
        <end position="1040"/>
    </location>
</feature>
<proteinExistence type="predicted"/>
<dbReference type="Gene3D" id="1.25.40.90">
    <property type="match status" value="1"/>
</dbReference>
<feature type="compositionally biased region" description="Acidic residues" evidence="8">
    <location>
        <begin position="1303"/>
        <end position="1320"/>
    </location>
</feature>
<dbReference type="SUPFAM" id="SSF54928">
    <property type="entry name" value="RNA-binding domain, RBD"/>
    <property type="match status" value="1"/>
</dbReference>
<feature type="compositionally biased region" description="Basic and acidic residues" evidence="8">
    <location>
        <begin position="1081"/>
        <end position="1107"/>
    </location>
</feature>
<feature type="region of interest" description="Disordered" evidence="8">
    <location>
        <begin position="996"/>
        <end position="1107"/>
    </location>
</feature>
<organism evidence="11 12">
    <name type="scientific">Phrynocephalus forsythii</name>
    <dbReference type="NCBI Taxonomy" id="171643"/>
    <lineage>
        <taxon>Eukaryota</taxon>
        <taxon>Metazoa</taxon>
        <taxon>Chordata</taxon>
        <taxon>Craniata</taxon>
        <taxon>Vertebrata</taxon>
        <taxon>Euteleostomi</taxon>
        <taxon>Lepidosauria</taxon>
        <taxon>Squamata</taxon>
        <taxon>Bifurcata</taxon>
        <taxon>Unidentata</taxon>
        <taxon>Episquamata</taxon>
        <taxon>Toxicofera</taxon>
        <taxon>Iguania</taxon>
        <taxon>Acrodonta</taxon>
        <taxon>Agamidae</taxon>
        <taxon>Agaminae</taxon>
        <taxon>Phrynocephalus</taxon>
    </lineage>
</organism>
<feature type="region of interest" description="Disordered" evidence="8">
    <location>
        <begin position="771"/>
        <end position="857"/>
    </location>
</feature>
<feature type="compositionally biased region" description="Basic and acidic residues" evidence="8">
    <location>
        <begin position="448"/>
        <end position="462"/>
    </location>
</feature>
<dbReference type="InterPro" id="IPR034370">
    <property type="entry name" value="SCAF8_RRM"/>
</dbReference>
<feature type="domain" description="CID" evidence="10">
    <location>
        <begin position="1"/>
        <end position="139"/>
    </location>
</feature>
<feature type="region of interest" description="Disordered" evidence="8">
    <location>
        <begin position="386"/>
        <end position="469"/>
    </location>
</feature>
<dbReference type="SUPFAM" id="SSF48464">
    <property type="entry name" value="ENTH/VHS domain"/>
    <property type="match status" value="1"/>
</dbReference>
<feature type="compositionally biased region" description="Basic residues" evidence="8">
    <location>
        <begin position="401"/>
        <end position="444"/>
    </location>
</feature>
<evidence type="ECO:0000313" key="11">
    <source>
        <dbReference type="EMBL" id="KAJ7342126.1"/>
    </source>
</evidence>
<comment type="subcellular location">
    <subcellularLocation>
        <location evidence="1">Nucleus</location>
    </subcellularLocation>
</comment>
<keyword evidence="6" id="KW-0539">Nucleus</keyword>
<feature type="region of interest" description="Disordered" evidence="8">
    <location>
        <begin position="1231"/>
        <end position="1320"/>
    </location>
</feature>
<gene>
    <name evidence="11" type="ORF">JRQ81_009071</name>
</gene>
<evidence type="ECO:0000259" key="9">
    <source>
        <dbReference type="PROSITE" id="PS50102"/>
    </source>
</evidence>
<name>A0A9Q0Y6L0_9SAUR</name>
<keyword evidence="5" id="KW-0804">Transcription</keyword>
<comment type="caution">
    <text evidence="11">The sequence shown here is derived from an EMBL/GenBank/DDBJ whole genome shotgun (WGS) entry which is preliminary data.</text>
</comment>
<feature type="compositionally biased region" description="Basic and acidic residues" evidence="8">
    <location>
        <begin position="1058"/>
        <end position="1074"/>
    </location>
</feature>
<feature type="compositionally biased region" description="Polar residues" evidence="8">
    <location>
        <begin position="804"/>
        <end position="841"/>
    </location>
</feature>
<feature type="region of interest" description="Disordered" evidence="8">
    <location>
        <begin position="325"/>
        <end position="354"/>
    </location>
</feature>
<feature type="compositionally biased region" description="Low complexity" evidence="8">
    <location>
        <begin position="843"/>
        <end position="857"/>
    </location>
</feature>
<dbReference type="InterPro" id="IPR006569">
    <property type="entry name" value="CID_dom"/>
</dbReference>
<dbReference type="PANTHER" id="PTHR23140">
    <property type="entry name" value="RNA PROCESSING PROTEIN LD23810P"/>
    <property type="match status" value="1"/>
</dbReference>
<accession>A0A9Q0Y6L0</accession>
<feature type="compositionally biased region" description="Low complexity" evidence="8">
    <location>
        <begin position="613"/>
        <end position="624"/>
    </location>
</feature>
<dbReference type="GO" id="GO:0005634">
    <property type="term" value="C:nucleus"/>
    <property type="evidence" value="ECO:0007669"/>
    <property type="project" value="UniProtKB-SubCell"/>
</dbReference>
<dbReference type="SMART" id="SM00582">
    <property type="entry name" value="RPR"/>
    <property type="match status" value="1"/>
</dbReference>
<dbReference type="PROSITE" id="PS51391">
    <property type="entry name" value="CID"/>
    <property type="match status" value="1"/>
</dbReference>
<dbReference type="Gene3D" id="3.30.70.330">
    <property type="match status" value="1"/>
</dbReference>
<evidence type="ECO:0000256" key="8">
    <source>
        <dbReference type="SAM" id="MobiDB-lite"/>
    </source>
</evidence>
<feature type="compositionally biased region" description="Low complexity" evidence="8">
    <location>
        <begin position="777"/>
        <end position="798"/>
    </location>
</feature>
<dbReference type="CDD" id="cd17004">
    <property type="entry name" value="CID_SCAF8"/>
    <property type="match status" value="1"/>
</dbReference>
<protein>
    <recommendedName>
        <fullName evidence="13">Protein SCAF8</fullName>
    </recommendedName>
</protein>
<reference evidence="11" key="1">
    <citation type="journal article" date="2023" name="DNA Res.">
        <title>Chromosome-level genome assembly of Phrynocephalus forsythii using third-generation DNA sequencing and Hi-C analysis.</title>
        <authorList>
            <person name="Qi Y."/>
            <person name="Zhao W."/>
            <person name="Zhao Y."/>
            <person name="Niu C."/>
            <person name="Cao S."/>
            <person name="Zhang Y."/>
        </authorList>
    </citation>
    <scope>NUCLEOTIDE SEQUENCE</scope>
    <source>
        <tissue evidence="11">Muscle</tissue>
    </source>
</reference>
<evidence type="ECO:0000256" key="7">
    <source>
        <dbReference type="PROSITE-ProRule" id="PRU00176"/>
    </source>
</evidence>
<dbReference type="Pfam" id="PF04818">
    <property type="entry name" value="CID"/>
    <property type="match status" value="1"/>
</dbReference>
<dbReference type="Proteomes" id="UP001142489">
    <property type="component" value="Unassembled WGS sequence"/>
</dbReference>
<evidence type="ECO:0000313" key="12">
    <source>
        <dbReference type="Proteomes" id="UP001142489"/>
    </source>
</evidence>
<sequence>MEAVKAFNSELYSLNDYKPPISKAKMTQITKAAIKAIKFYKHVVQSVEKFIQKCKPEYKVPGLYVIDSIVRQSRHQFGQEKDVFAPRFSNNIISTFQNLYRCPGDDKSKIVRVLNLWQKNNVFKSEIIQPLLDMAAGIPPPVVTPVLPGTTAAMSNNTPGTPVTPATPANVIQSLPDPWVSQITNTDTLAAVAQILQSPQGQQLQQLIQTLQMQQQKPQPSLLQALDAGLVVQLQALTAQLTAAAAAANTLNPLEQSVSFNKKLMDRFGDFGEEADINEEPKKETPASQLPLVSESVNNSLFHQLAEQLQQQNLEHLRQQLLEQQPPKASPKETQEENFGSEHSASPSQDSSHQQFLEVEPNIDNSMDVQQQDMDIDEGQEVVEQEVFEQEEKKATVISRSRTRSRSRSRSPRKRRSRSRSGSRKRKHRKRSRSRSRERKRKSSRSYSSERRAREREKERQKKGLPPIRSKTLSVCSTTLWVGQVDKKATQQDLTNLFEEFGQIESINMIPPRGCAYVCMVHRQDAYRALQKLSSGSYKIGSKIIKIAWALNKGVKTEYKQFWDVDLGVSYIPWEKVKLDDLDGFAEGGMIDQETVNSEWETARASEPVKEPVQTTESTTVDKTTAVTTQTETYTQSVTMLQIPVAPAVPAVSLVPPAFPVAMSVPPPGYSAVPPPPFLRASYNPAQPPPGYMHPPVPPPVPPPVVPTALVQPSLSIAQESMKDFTNLVLPVGTVSSSLTTSTLSTGSVFTSLSSNNSEMDEKGSHLAEVQISSSESRVVQGDVSSSSGVSSVPTSSGLIGEMQTPSVSSNSALVQPPSVSSSSGLLTRGQPPTASNSSGLLTGVQPPSVSSSSGLLTGLQPMNVSSTSSLLMGLQPPIVSSNSGILSGVQPPIVSSSSGLLTALQPPSVSSNSGLLGLPPPIVSNSSGLLGLPPPNISSGSGLLGLQPPTGIQNVPHLTLASQRLPGMPLVDIRTGLMPQPPGPRFPLLQPGILPQRSIPPPAILDPSLPPPRGPFLSGDLFTQTERPFGTSGRQNIDNISHPDKRLPLGDDSIQQEGDRDYRFPPVENRESLNRQSSVDIRDSGGRPPLDPREGLGRPPVDGREHLARPHIDLRENFGRPGMDNLGRRDHFPFNSEKHWGQRGDFDEREHHVFPVYGGRKVFPDDRERYRQTNYRFETRGGPSWNRGLEQDTHRDFDDRRRPWERQRDRDDRDFNFGREINGNRFGRERLQNNWIPPSHPRAFEYFEGGTSQQKPGSVPQINGENAETESQPPTVQVQDESELYEKLTTSSDTKKEKSDTEAELESEPVVESTETEGT</sequence>
<dbReference type="EMBL" id="JAPFRF010000002">
    <property type="protein sequence ID" value="KAJ7342126.1"/>
    <property type="molecule type" value="Genomic_DNA"/>
</dbReference>
<evidence type="ECO:0000259" key="10">
    <source>
        <dbReference type="PROSITE" id="PS51391"/>
    </source>
</evidence>
<dbReference type="Pfam" id="PF00076">
    <property type="entry name" value="RRM_1"/>
    <property type="match status" value="1"/>
</dbReference>
<evidence type="ECO:0000256" key="3">
    <source>
        <dbReference type="ARBA" id="ARBA00022884"/>
    </source>
</evidence>
<feature type="region of interest" description="Disordered" evidence="8">
    <location>
        <begin position="602"/>
        <end position="624"/>
    </location>
</feature>
<keyword evidence="3 7" id="KW-0694">RNA-binding</keyword>
<evidence type="ECO:0000256" key="1">
    <source>
        <dbReference type="ARBA" id="ARBA00004123"/>
    </source>
</evidence>
<dbReference type="FunFam" id="3.30.70.330:FF:000094">
    <property type="entry name" value="SR-related CTD associated factor 8"/>
    <property type="match status" value="1"/>
</dbReference>
<dbReference type="InterPro" id="IPR008942">
    <property type="entry name" value="ENTH_VHS"/>
</dbReference>
<dbReference type="InterPro" id="IPR000504">
    <property type="entry name" value="RRM_dom"/>
</dbReference>
<dbReference type="CDD" id="cd12462">
    <property type="entry name" value="RRM_SCAF8"/>
    <property type="match status" value="1"/>
</dbReference>
<dbReference type="OrthoDB" id="79367at2759"/>
<dbReference type="InterPro" id="IPR012677">
    <property type="entry name" value="Nucleotide-bd_a/b_plait_sf"/>
</dbReference>
<dbReference type="PROSITE" id="PS50102">
    <property type="entry name" value="RRM"/>
    <property type="match status" value="1"/>
</dbReference>
<feature type="compositionally biased region" description="Polar residues" evidence="8">
    <location>
        <begin position="1251"/>
        <end position="1280"/>
    </location>
</feature>
<feature type="domain" description="RRM" evidence="9">
    <location>
        <begin position="478"/>
        <end position="552"/>
    </location>
</feature>
<keyword evidence="4" id="KW-0805">Transcription regulation</keyword>
<evidence type="ECO:0000256" key="4">
    <source>
        <dbReference type="ARBA" id="ARBA00023015"/>
    </source>
</evidence>
<evidence type="ECO:0000256" key="5">
    <source>
        <dbReference type="ARBA" id="ARBA00023163"/>
    </source>
</evidence>
<feature type="compositionally biased region" description="Pro residues" evidence="8">
    <location>
        <begin position="999"/>
        <end position="1015"/>
    </location>
</feature>
<dbReference type="InterPro" id="IPR051485">
    <property type="entry name" value="SR-CTD_assoc_factor"/>
</dbReference>
<dbReference type="PANTHER" id="PTHR23140:SF1">
    <property type="entry name" value="SR-RELATED CTD ASSOCIATED FACTOR 8"/>
    <property type="match status" value="1"/>
</dbReference>